<gene>
    <name evidence="2" type="ORF">EFQ99_12325</name>
</gene>
<sequence>MRSKWLVPTFFILLATALHAADDKAQPPYFASILAHPIHDIQACYTSILARDGFDSPSCVGTLWQIWFAQDKAKVERIDFHDKTGFKEMLVKLIQAGNEKPTEQKNIPQTQEVISNIDIVVDTARSKLSDDNVSQCLAEIRYQKDLSSPYCDYTLALLNLALFTATDIPRIRMQREDLAAVLEQALPVK</sequence>
<feature type="chain" id="PRO_5018643549" evidence="1">
    <location>
        <begin position="21"/>
        <end position="189"/>
    </location>
</feature>
<evidence type="ECO:0000313" key="3">
    <source>
        <dbReference type="Proteomes" id="UP000278823"/>
    </source>
</evidence>
<comment type="caution">
    <text evidence="2">The sequence shown here is derived from an EMBL/GenBank/DDBJ whole genome shotgun (WGS) entry which is preliminary data.</text>
</comment>
<accession>A0A3S0SC75</accession>
<evidence type="ECO:0000256" key="1">
    <source>
        <dbReference type="SAM" id="SignalP"/>
    </source>
</evidence>
<dbReference type="EMBL" id="RJTH01000003">
    <property type="protein sequence ID" value="RUM25523.1"/>
    <property type="molecule type" value="Genomic_DNA"/>
</dbReference>
<keyword evidence="1" id="KW-0732">Signal</keyword>
<reference evidence="3" key="1">
    <citation type="submission" date="2018-11" db="EMBL/GenBank/DDBJ databases">
        <title>Rhizobium chutanense sp. nov., isolated from root nodules of Phaseolus vulgaris in China.</title>
        <authorList>
            <person name="Huo Y."/>
        </authorList>
    </citation>
    <scope>NUCLEOTIDE SEQUENCE [LARGE SCALE GENOMIC DNA]</scope>
    <source>
        <strain evidence="3">CCBAU 65647</strain>
    </source>
</reference>
<feature type="signal peptide" evidence="1">
    <location>
        <begin position="1"/>
        <end position="20"/>
    </location>
</feature>
<dbReference type="Proteomes" id="UP000278823">
    <property type="component" value="Unassembled WGS sequence"/>
</dbReference>
<dbReference type="RefSeq" id="WP_126921305.1">
    <property type="nucleotide sequence ID" value="NZ_ML133688.1"/>
</dbReference>
<dbReference type="AlphaFoldDB" id="A0A3S0SC75"/>
<keyword evidence="3" id="KW-1185">Reference proteome</keyword>
<protein>
    <submittedName>
        <fullName evidence="2">Uncharacterized protein</fullName>
    </submittedName>
</protein>
<proteinExistence type="predicted"/>
<name>A0A3S0SC75_9HYPH</name>
<evidence type="ECO:0000313" key="2">
    <source>
        <dbReference type="EMBL" id="RUM25523.1"/>
    </source>
</evidence>
<organism evidence="2 3">
    <name type="scientific">Rhizobium vallis</name>
    <dbReference type="NCBI Taxonomy" id="634290"/>
    <lineage>
        <taxon>Bacteria</taxon>
        <taxon>Pseudomonadati</taxon>
        <taxon>Pseudomonadota</taxon>
        <taxon>Alphaproteobacteria</taxon>
        <taxon>Hyphomicrobiales</taxon>
        <taxon>Rhizobiaceae</taxon>
        <taxon>Rhizobium/Agrobacterium group</taxon>
        <taxon>Rhizobium</taxon>
    </lineage>
</organism>